<dbReference type="PROSITE" id="PS50984">
    <property type="entry name" value="TRUD"/>
    <property type="match status" value="1"/>
</dbReference>
<keyword evidence="5" id="KW-1185">Reference proteome</keyword>
<feature type="domain" description="TRUD" evidence="3">
    <location>
        <begin position="208"/>
        <end position="426"/>
    </location>
</feature>
<dbReference type="PhylomeDB" id="A0A0G4EX76"/>
<evidence type="ECO:0000313" key="4">
    <source>
        <dbReference type="EMBL" id="CEM03281.1"/>
    </source>
</evidence>
<organism evidence="4 5">
    <name type="scientific">Vitrella brassicaformis (strain CCMP3155)</name>
    <dbReference type="NCBI Taxonomy" id="1169540"/>
    <lineage>
        <taxon>Eukaryota</taxon>
        <taxon>Sar</taxon>
        <taxon>Alveolata</taxon>
        <taxon>Colpodellida</taxon>
        <taxon>Vitrellaceae</taxon>
        <taxon>Vitrella</taxon>
    </lineage>
</organism>
<dbReference type="GO" id="GO:0009982">
    <property type="term" value="F:pseudouridine synthase activity"/>
    <property type="evidence" value="ECO:0007669"/>
    <property type="project" value="InterPro"/>
</dbReference>
<dbReference type="PANTHER" id="PTHR13326:SF21">
    <property type="entry name" value="PSEUDOURIDYLATE SYNTHASE PUS7L"/>
    <property type="match status" value="1"/>
</dbReference>
<dbReference type="AlphaFoldDB" id="A0A0G4EX76"/>
<dbReference type="CDD" id="cd01291">
    <property type="entry name" value="PseudoU_synth"/>
    <property type="match status" value="1"/>
</dbReference>
<dbReference type="VEuPathDB" id="CryptoDB:Vbra_13782"/>
<dbReference type="STRING" id="1169540.A0A0G4EX76"/>
<evidence type="ECO:0000259" key="3">
    <source>
        <dbReference type="PROSITE" id="PS50984"/>
    </source>
</evidence>
<dbReference type="GO" id="GO:0003723">
    <property type="term" value="F:RNA binding"/>
    <property type="evidence" value="ECO:0007669"/>
    <property type="project" value="InterPro"/>
</dbReference>
<dbReference type="Gene3D" id="3.30.2350.20">
    <property type="entry name" value="TruD, catalytic domain"/>
    <property type="match status" value="2"/>
</dbReference>
<evidence type="ECO:0000256" key="1">
    <source>
        <dbReference type="ARBA" id="ARBA00007953"/>
    </source>
</evidence>
<dbReference type="SUPFAM" id="SSF55120">
    <property type="entry name" value="Pseudouridine synthase"/>
    <property type="match status" value="1"/>
</dbReference>
<dbReference type="InterPro" id="IPR001656">
    <property type="entry name" value="PsdUridine_synth_TruD"/>
</dbReference>
<gene>
    <name evidence="4" type="ORF">Vbra_13782</name>
</gene>
<keyword evidence="2" id="KW-0413">Isomerase</keyword>
<dbReference type="InterPro" id="IPR011760">
    <property type="entry name" value="PsdUridine_synth_TruD_insert"/>
</dbReference>
<evidence type="ECO:0000256" key="2">
    <source>
        <dbReference type="ARBA" id="ARBA00023235"/>
    </source>
</evidence>
<comment type="similarity">
    <text evidence="1">Belongs to the pseudouridine synthase TruD family.</text>
</comment>
<dbReference type="CDD" id="cd02576">
    <property type="entry name" value="PseudoU_synth_ScPUS7"/>
    <property type="match status" value="1"/>
</dbReference>
<dbReference type="GO" id="GO:0005634">
    <property type="term" value="C:nucleus"/>
    <property type="evidence" value="ECO:0007669"/>
    <property type="project" value="TreeGrafter"/>
</dbReference>
<dbReference type="PANTHER" id="PTHR13326">
    <property type="entry name" value="TRNA PSEUDOURIDINE SYNTHASE D"/>
    <property type="match status" value="1"/>
</dbReference>
<evidence type="ECO:0000313" key="5">
    <source>
        <dbReference type="Proteomes" id="UP000041254"/>
    </source>
</evidence>
<protein>
    <recommendedName>
        <fullName evidence="3">TRUD domain-containing protein</fullName>
    </recommendedName>
</protein>
<proteinExistence type="inferred from homology"/>
<dbReference type="OMA" id="TVMRQYY"/>
<dbReference type="InterPro" id="IPR042214">
    <property type="entry name" value="TruD_catalytic"/>
</dbReference>
<dbReference type="PIRSF" id="PIRSF037016">
    <property type="entry name" value="Pseudouridin_synth_euk_prd"/>
    <property type="match status" value="1"/>
</dbReference>
<dbReference type="Pfam" id="PF01142">
    <property type="entry name" value="TruD"/>
    <property type="match status" value="1"/>
</dbReference>
<dbReference type="InterPro" id="IPR020103">
    <property type="entry name" value="PsdUridine_synth_cat_dom_sf"/>
</dbReference>
<accession>A0A0G4EX76</accession>
<dbReference type="EMBL" id="CDMY01000337">
    <property type="protein sequence ID" value="CEM03281.1"/>
    <property type="molecule type" value="Genomic_DNA"/>
</dbReference>
<dbReference type="GO" id="GO:0001522">
    <property type="term" value="P:pseudouridine synthesis"/>
    <property type="evidence" value="ECO:0007669"/>
    <property type="project" value="InterPro"/>
</dbReference>
<name>A0A0G4EX76_VITBC</name>
<dbReference type="InParanoid" id="A0A0G4EX76"/>
<dbReference type="OrthoDB" id="447290at2759"/>
<reference evidence="4 5" key="1">
    <citation type="submission" date="2014-11" db="EMBL/GenBank/DDBJ databases">
        <authorList>
            <person name="Zhu J."/>
            <person name="Qi W."/>
            <person name="Song R."/>
        </authorList>
    </citation>
    <scope>NUCLEOTIDE SEQUENCE [LARGE SCALE GENOMIC DNA]</scope>
</reference>
<dbReference type="Proteomes" id="UP000041254">
    <property type="component" value="Unassembled WGS sequence"/>
</dbReference>
<sequence>MSSFGIRVFRTDAGAMCLKGITRYAATDFAVQEISLQNGTAASLVAPQASANRDLSAQPQKQDADKSAWYLGCLYKENLSSSRAVELLWNTLRQFSSKKEAGAAVQFAGHKDRRAITCQHVRLASRDIVPPSIRKQRLSRLNKTLATQGSRIELGPLQRVPASFRLRKGEIAGNRFHILIRGVESDSESDMSTAAIAERLVEQLMERGFVNYYGEQRFGGGVRNGAAMGLCLLKGQWRTSADLLMQSYAQDGTDSSMAQALAAYQSRDYLAAVKAIPEGFAPQRSLCMHLMQRPGDFRGAWMRLPARFRSLTLDSYASLVWNRVASHRLDEMGQEAVEGDLVYDAHPSAHLSMPCSSVRRLTRQEAAAAPVDRLVDVVLSLPSPNVTLPANRTADFYRSTLAEDGVSLAAFGVRGTDASYRPLLVRPSDMKMEHIGTYDDGFGTASFHLSEAGRGLYDALQARLVEAGVDKGSFLPACGGSGGGGDDGAPLPEPVAERFLAVMQRITMCSVQSGVYLSQRLRWTQGRSDGEGDGHGAAGSERQVPAGDVYRVSFSLPAGAYATVLLRELWKGTHRSFS</sequence>